<organism evidence="1 2">
    <name type="scientific">Pedosphaera parvula (strain Ellin514)</name>
    <dbReference type="NCBI Taxonomy" id="320771"/>
    <lineage>
        <taxon>Bacteria</taxon>
        <taxon>Pseudomonadati</taxon>
        <taxon>Verrucomicrobiota</taxon>
        <taxon>Pedosphaerae</taxon>
        <taxon>Pedosphaerales</taxon>
        <taxon>Pedosphaeraceae</taxon>
        <taxon>Pedosphaera</taxon>
    </lineage>
</organism>
<dbReference type="Pfam" id="PF09969">
    <property type="entry name" value="DUF2203"/>
    <property type="match status" value="1"/>
</dbReference>
<dbReference type="PIRSF" id="PIRSF016498">
    <property type="entry name" value="UCP016498"/>
    <property type="match status" value="1"/>
</dbReference>
<dbReference type="STRING" id="320771.Cflav_PD3997"/>
<protein>
    <recommendedName>
        <fullName evidence="3">DUF2203 domain-containing protein</fullName>
    </recommendedName>
</protein>
<name>B9XGB8_PEDPL</name>
<proteinExistence type="predicted"/>
<keyword evidence="2" id="KW-1185">Reference proteome</keyword>
<comment type="caution">
    <text evidence="1">The sequence shown here is derived from an EMBL/GenBank/DDBJ whole genome shotgun (WGS) entry which is preliminary data.</text>
</comment>
<evidence type="ECO:0000313" key="2">
    <source>
        <dbReference type="Proteomes" id="UP000003688"/>
    </source>
</evidence>
<dbReference type="OrthoDB" id="9802910at2"/>
<dbReference type="AlphaFoldDB" id="B9XGB8"/>
<reference evidence="1 2" key="1">
    <citation type="journal article" date="2011" name="J. Bacteriol.">
        <title>Genome sequence of 'Pedosphaera parvula' Ellin514, an aerobic Verrucomicrobial isolate from pasture soil.</title>
        <authorList>
            <person name="Kant R."/>
            <person name="van Passel M.W."/>
            <person name="Sangwan P."/>
            <person name="Palva A."/>
            <person name="Lucas S."/>
            <person name="Copeland A."/>
            <person name="Lapidus A."/>
            <person name="Glavina Del Rio T."/>
            <person name="Dalin E."/>
            <person name="Tice H."/>
            <person name="Bruce D."/>
            <person name="Goodwin L."/>
            <person name="Pitluck S."/>
            <person name="Chertkov O."/>
            <person name="Larimer F.W."/>
            <person name="Land M.L."/>
            <person name="Hauser L."/>
            <person name="Brettin T.S."/>
            <person name="Detter J.C."/>
            <person name="Han S."/>
            <person name="de Vos W.M."/>
            <person name="Janssen P.H."/>
            <person name="Smidt H."/>
        </authorList>
    </citation>
    <scope>NUCLEOTIDE SEQUENCE [LARGE SCALE GENOMIC DNA]</scope>
    <source>
        <strain evidence="1 2">Ellin514</strain>
    </source>
</reference>
<sequence>MSHQFQKHYTRDEARALLPQLRQWLEQLNETRAEVEKVDRRIHGLMTSGNDMGGELVNRSVKLLGEIRALFQEFQNREIFIKDLDRGLIDFPALIGGREVFLCWEKDEDDIEFWHDIDSGFAGREPIQ</sequence>
<dbReference type="InterPro" id="IPR018699">
    <property type="entry name" value="DUF2203"/>
</dbReference>
<evidence type="ECO:0000313" key="1">
    <source>
        <dbReference type="EMBL" id="EEF61280.1"/>
    </source>
</evidence>
<evidence type="ECO:0008006" key="3">
    <source>
        <dbReference type="Google" id="ProtNLM"/>
    </source>
</evidence>
<dbReference type="RefSeq" id="WP_007414864.1">
    <property type="nucleotide sequence ID" value="NZ_ABOX02000011.1"/>
</dbReference>
<gene>
    <name evidence="1" type="ORF">Cflav_PD3997</name>
</gene>
<accession>B9XGB8</accession>
<dbReference type="EMBL" id="ABOX02000011">
    <property type="protein sequence ID" value="EEF61280.1"/>
    <property type="molecule type" value="Genomic_DNA"/>
</dbReference>
<dbReference type="Proteomes" id="UP000003688">
    <property type="component" value="Unassembled WGS sequence"/>
</dbReference>